<dbReference type="Pfam" id="PF02481">
    <property type="entry name" value="DNA_processg_A"/>
    <property type="match status" value="1"/>
</dbReference>
<dbReference type="SMART" id="SM00278">
    <property type="entry name" value="HhH1"/>
    <property type="match status" value="2"/>
</dbReference>
<dbReference type="PANTHER" id="PTHR43022">
    <property type="entry name" value="PROTEIN SMF"/>
    <property type="match status" value="1"/>
</dbReference>
<dbReference type="GO" id="GO:0003677">
    <property type="term" value="F:DNA binding"/>
    <property type="evidence" value="ECO:0007669"/>
    <property type="project" value="InterPro"/>
</dbReference>
<dbReference type="STRING" id="1121326.CLMAG_47320"/>
<name>A0A162RD81_9CLOT</name>
<dbReference type="NCBIfam" id="TIGR00732">
    <property type="entry name" value="dprA"/>
    <property type="match status" value="1"/>
</dbReference>
<feature type="domain" description="Helix-hairpin-helix DNA-binding motif class 1" evidence="2">
    <location>
        <begin position="42"/>
        <end position="61"/>
    </location>
</feature>
<dbReference type="InterPro" id="IPR003488">
    <property type="entry name" value="DprA"/>
</dbReference>
<dbReference type="AlphaFoldDB" id="A0A162RD81"/>
<feature type="domain" description="Helix-hairpin-helix DNA-binding motif class 1" evidence="2">
    <location>
        <begin position="10"/>
        <end position="29"/>
    </location>
</feature>
<dbReference type="PANTHER" id="PTHR43022:SF1">
    <property type="entry name" value="PROTEIN SMF"/>
    <property type="match status" value="1"/>
</dbReference>
<dbReference type="SUPFAM" id="SSF47781">
    <property type="entry name" value="RuvA domain 2-like"/>
    <property type="match status" value="1"/>
</dbReference>
<dbReference type="RefSeq" id="WP_066627902.1">
    <property type="nucleotide sequence ID" value="NZ_FQXL01000006.1"/>
</dbReference>
<dbReference type="Gene3D" id="3.40.50.450">
    <property type="match status" value="1"/>
</dbReference>
<dbReference type="Proteomes" id="UP000076603">
    <property type="component" value="Unassembled WGS sequence"/>
</dbReference>
<organism evidence="3 4">
    <name type="scientific">Clostridium magnum DSM 2767</name>
    <dbReference type="NCBI Taxonomy" id="1121326"/>
    <lineage>
        <taxon>Bacteria</taxon>
        <taxon>Bacillati</taxon>
        <taxon>Bacillota</taxon>
        <taxon>Clostridia</taxon>
        <taxon>Eubacteriales</taxon>
        <taxon>Clostridiaceae</taxon>
        <taxon>Clostridium</taxon>
    </lineage>
</organism>
<evidence type="ECO:0000259" key="2">
    <source>
        <dbReference type="SMART" id="SM00278"/>
    </source>
</evidence>
<dbReference type="PATRIC" id="fig|1121326.3.peg.4798"/>
<evidence type="ECO:0000256" key="1">
    <source>
        <dbReference type="ARBA" id="ARBA00006525"/>
    </source>
</evidence>
<accession>A0A162RD81</accession>
<dbReference type="GO" id="GO:0009294">
    <property type="term" value="P:DNA-mediated transformation"/>
    <property type="evidence" value="ECO:0007669"/>
    <property type="project" value="InterPro"/>
</dbReference>
<dbReference type="GO" id="GO:0006281">
    <property type="term" value="P:DNA repair"/>
    <property type="evidence" value="ECO:0007669"/>
    <property type="project" value="InterPro"/>
</dbReference>
<comment type="similarity">
    <text evidence="1">Belongs to the DprA/Smf family.</text>
</comment>
<reference evidence="3 4" key="1">
    <citation type="submission" date="2016-04" db="EMBL/GenBank/DDBJ databases">
        <title>Genome sequence of Clostridium magnum DSM 2767.</title>
        <authorList>
            <person name="Poehlein A."/>
            <person name="Uhlig R."/>
            <person name="Fischer R."/>
            <person name="Bahl H."/>
            <person name="Daniel R."/>
        </authorList>
    </citation>
    <scope>NUCLEOTIDE SEQUENCE [LARGE SCALE GENOMIC DNA]</scope>
    <source>
        <strain evidence="3 4">DSM 2767</strain>
    </source>
</reference>
<dbReference type="InterPro" id="IPR057666">
    <property type="entry name" value="DrpA_SLOG"/>
</dbReference>
<dbReference type="InterPro" id="IPR010994">
    <property type="entry name" value="RuvA_2-like"/>
</dbReference>
<dbReference type="Pfam" id="PF14520">
    <property type="entry name" value="HHH_5"/>
    <property type="match status" value="1"/>
</dbReference>
<evidence type="ECO:0000313" key="3">
    <source>
        <dbReference type="EMBL" id="KZL89734.1"/>
    </source>
</evidence>
<sequence>MDNINYLYYIWLTQIKGVGPIIGQKLMDRFKSPKAIYNLTFEKLLDIEGVGAGVAKKIIESRDLTSAEAILKECNDKGIKITVIDDETFPQIVKQYTDTPIVLYYKGTLHKNLTGVAIVGSRRCTDYGKKVTVEAAEFLAKNNIPVISGMAKGIDSYAHTVCLKAGGFTVAVLGCSVDVCYPKEHSELMKKIIESGVVISEYPPHTQPKPEYFPKRNRIISNLSNKILIAEAGEKSGALITAKYAIKQKKELYVVPGDIYSKAFKGSNKLISDGAIIYLSKNQLLGTGQQANNFIESKNNIIDDNNSALEKNIIKTLSLKALTVDELVLILKISRNKLINILFSMELNNKVKIIGGKYAR</sequence>
<keyword evidence="4" id="KW-1185">Reference proteome</keyword>
<dbReference type="InterPro" id="IPR003583">
    <property type="entry name" value="Hlx-hairpin-Hlx_DNA-bd_motif"/>
</dbReference>
<comment type="caution">
    <text evidence="3">The sequence shown here is derived from an EMBL/GenBank/DDBJ whole genome shotgun (WGS) entry which is preliminary data.</text>
</comment>
<gene>
    <name evidence="3" type="ORF">CLMAG_47320</name>
</gene>
<dbReference type="OrthoDB" id="9785707at2"/>
<dbReference type="EMBL" id="LWAE01000007">
    <property type="protein sequence ID" value="KZL89734.1"/>
    <property type="molecule type" value="Genomic_DNA"/>
</dbReference>
<dbReference type="SUPFAM" id="SSF102405">
    <property type="entry name" value="MCP/YpsA-like"/>
    <property type="match status" value="1"/>
</dbReference>
<evidence type="ECO:0000313" key="4">
    <source>
        <dbReference type="Proteomes" id="UP000076603"/>
    </source>
</evidence>
<protein>
    <recommendedName>
        <fullName evidence="2">Helix-hairpin-helix DNA-binding motif class 1 domain-containing protein</fullName>
    </recommendedName>
</protein>
<proteinExistence type="inferred from homology"/>